<evidence type="ECO:0000313" key="5">
    <source>
        <dbReference type="Proteomes" id="UP001174196"/>
    </source>
</evidence>
<evidence type="ECO:0000256" key="1">
    <source>
        <dbReference type="ARBA" id="ARBA00007118"/>
    </source>
</evidence>
<dbReference type="RefSeq" id="WP_301238583.1">
    <property type="nucleotide sequence ID" value="NZ_JANRHH010000034.1"/>
</dbReference>
<dbReference type="PANTHER" id="PTHR43673">
    <property type="entry name" value="NAD(P)H NITROREDUCTASE YDGI-RELATED"/>
    <property type="match status" value="1"/>
</dbReference>
<dbReference type="Gene3D" id="3.40.109.10">
    <property type="entry name" value="NADH Oxidase"/>
    <property type="match status" value="1"/>
</dbReference>
<gene>
    <name evidence="4" type="ORF">NWF35_08285</name>
</gene>
<reference evidence="4" key="1">
    <citation type="submission" date="2022-08" db="EMBL/GenBank/DDBJ databases">
        <title>Polycladomyces zharkentsis sp. nov., a novel thermophilic CMC and starch-degrading bacterium isolated from a geothermal spring in Kazakhstan.</title>
        <authorList>
            <person name="Mashzhan A."/>
            <person name="Kistaubaeva A."/>
            <person name="Javier-Lopez R."/>
            <person name="Birkeland N.-K."/>
        </authorList>
    </citation>
    <scope>NUCLEOTIDE SEQUENCE</scope>
    <source>
        <strain evidence="4">KSR 13</strain>
    </source>
</reference>
<dbReference type="Proteomes" id="UP001174196">
    <property type="component" value="Unassembled WGS sequence"/>
</dbReference>
<dbReference type="Pfam" id="PF00881">
    <property type="entry name" value="Nitroreductase"/>
    <property type="match status" value="1"/>
</dbReference>
<evidence type="ECO:0000259" key="3">
    <source>
        <dbReference type="Pfam" id="PF00881"/>
    </source>
</evidence>
<dbReference type="InterPro" id="IPR000415">
    <property type="entry name" value="Nitroreductase-like"/>
</dbReference>
<sequence length="200" mass="22448">MTLSVKEAIESRRSIREYEQKPIPREDLQEILRLAHLAPSAWNVQPWRVIVVTDPELKSQLQEAAYGQKQVGSAPAVIVVTSDMEDVLQHPREFAHPNMPPEAVDRLEKTILDTFGPQSVEQRGAWGAAQTYIFLGFLLIAAKGMGYDTSPMLGFDPVKVRRLLNLADHVQIPALVAIGKGVEPGYPHHRHSLDRIVTYR</sequence>
<organism evidence="4 5">
    <name type="scientific">Polycladomyces subterraneus</name>
    <dbReference type="NCBI Taxonomy" id="1016997"/>
    <lineage>
        <taxon>Bacteria</taxon>
        <taxon>Bacillati</taxon>
        <taxon>Bacillota</taxon>
        <taxon>Bacilli</taxon>
        <taxon>Bacillales</taxon>
        <taxon>Thermoactinomycetaceae</taxon>
        <taxon>Polycladomyces</taxon>
    </lineage>
</organism>
<evidence type="ECO:0000313" key="4">
    <source>
        <dbReference type="EMBL" id="MDN4593897.1"/>
    </source>
</evidence>
<proteinExistence type="inferred from homology"/>
<comment type="caution">
    <text evidence="4">The sequence shown here is derived from an EMBL/GenBank/DDBJ whole genome shotgun (WGS) entry which is preliminary data.</text>
</comment>
<evidence type="ECO:0000256" key="2">
    <source>
        <dbReference type="ARBA" id="ARBA00023002"/>
    </source>
</evidence>
<keyword evidence="2" id="KW-0560">Oxidoreductase</keyword>
<dbReference type="EMBL" id="JANRHH010000034">
    <property type="protein sequence ID" value="MDN4593897.1"/>
    <property type="molecule type" value="Genomic_DNA"/>
</dbReference>
<dbReference type="SUPFAM" id="SSF55469">
    <property type="entry name" value="FMN-dependent nitroreductase-like"/>
    <property type="match status" value="1"/>
</dbReference>
<protein>
    <submittedName>
        <fullName evidence="4">Nitroreductase family protein</fullName>
    </submittedName>
</protein>
<comment type="similarity">
    <text evidence="1">Belongs to the nitroreductase family.</text>
</comment>
<dbReference type="InterPro" id="IPR029479">
    <property type="entry name" value="Nitroreductase"/>
</dbReference>
<accession>A0ABT8INE8</accession>
<dbReference type="CDD" id="cd03370">
    <property type="entry name" value="nitroreductase"/>
    <property type="match status" value="1"/>
</dbReference>
<keyword evidence="5" id="KW-1185">Reference proteome</keyword>
<feature type="domain" description="Nitroreductase" evidence="3">
    <location>
        <begin position="9"/>
        <end position="180"/>
    </location>
</feature>
<dbReference type="PANTHER" id="PTHR43673:SF10">
    <property type="entry name" value="NADH DEHYDROGENASE_NAD(P)H NITROREDUCTASE XCC3605-RELATED"/>
    <property type="match status" value="1"/>
</dbReference>
<name>A0ABT8INE8_9BACL</name>